<proteinExistence type="predicted"/>
<dbReference type="EMBL" id="CAJZBQ010000001">
    <property type="protein sequence ID" value="CAG9310152.1"/>
    <property type="molecule type" value="Genomic_DNA"/>
</dbReference>
<dbReference type="Proteomes" id="UP001162131">
    <property type="component" value="Unassembled WGS sequence"/>
</dbReference>
<dbReference type="CDD" id="cd00167">
    <property type="entry name" value="SANT"/>
    <property type="match status" value="2"/>
</dbReference>
<dbReference type="GO" id="GO:0000981">
    <property type="term" value="F:DNA-binding transcription factor activity, RNA polymerase II-specific"/>
    <property type="evidence" value="ECO:0007669"/>
    <property type="project" value="TreeGrafter"/>
</dbReference>
<feature type="domain" description="Myb-like" evidence="2">
    <location>
        <begin position="64"/>
        <end position="114"/>
    </location>
</feature>
<dbReference type="PANTHER" id="PTHR45614:SF25">
    <property type="entry name" value="MYB PROTEIN"/>
    <property type="match status" value="1"/>
</dbReference>
<sequence length="280" mass="32260">MSPSKRRAWTQDEDDIIRELVSEFGTKRWSLIAQLLTERASTKDKHTKSRTGKQCRERWHNHLDPGIKKNTWTKDEENTIFKYQRILGNKWSEIASHLPGRSDNSIKNHFYSTLRKKLRNYNRFSLGDERFNGSIKEVLQNHELMGELLNYPSSEYEIGKWETPRWSTEESSEDTEEQLEASSKPKTEAEIDDASTILCSLYDAREDSLTSCPSSPRSSEADFGSFESIVTPTMIIRAAALDIKHFDFSEPSQNQFSFDHRCGGSPKGFQLTNSLHIIEA</sequence>
<dbReference type="PROSITE" id="PS51294">
    <property type="entry name" value="HTH_MYB"/>
    <property type="match status" value="2"/>
</dbReference>
<comment type="caution">
    <text evidence="4">The sequence shown here is derived from an EMBL/GenBank/DDBJ whole genome shotgun (WGS) entry which is preliminary data.</text>
</comment>
<reference evidence="4" key="1">
    <citation type="submission" date="2021-09" db="EMBL/GenBank/DDBJ databases">
        <authorList>
            <consortium name="AG Swart"/>
            <person name="Singh M."/>
            <person name="Singh A."/>
            <person name="Seah K."/>
            <person name="Emmerich C."/>
        </authorList>
    </citation>
    <scope>NUCLEOTIDE SEQUENCE</scope>
    <source>
        <strain evidence="4">ATCC30299</strain>
    </source>
</reference>
<dbReference type="InterPro" id="IPR001005">
    <property type="entry name" value="SANT/Myb"/>
</dbReference>
<dbReference type="InterPro" id="IPR050560">
    <property type="entry name" value="MYB_TF"/>
</dbReference>
<dbReference type="InterPro" id="IPR017930">
    <property type="entry name" value="Myb_dom"/>
</dbReference>
<feature type="domain" description="HTH myb-type" evidence="3">
    <location>
        <begin position="1"/>
        <end position="67"/>
    </location>
</feature>
<feature type="compositionally biased region" description="Acidic residues" evidence="1">
    <location>
        <begin position="170"/>
        <end position="179"/>
    </location>
</feature>
<gene>
    <name evidence="4" type="ORF">BSTOLATCC_MIC361</name>
</gene>
<name>A0AAU9I9A8_9CILI</name>
<dbReference type="PROSITE" id="PS50090">
    <property type="entry name" value="MYB_LIKE"/>
    <property type="match status" value="2"/>
</dbReference>
<dbReference type="SMART" id="SM00717">
    <property type="entry name" value="SANT"/>
    <property type="match status" value="2"/>
</dbReference>
<evidence type="ECO:0000256" key="1">
    <source>
        <dbReference type="SAM" id="MobiDB-lite"/>
    </source>
</evidence>
<dbReference type="Pfam" id="PF13921">
    <property type="entry name" value="Myb_DNA-bind_6"/>
    <property type="match status" value="1"/>
</dbReference>
<evidence type="ECO:0000313" key="4">
    <source>
        <dbReference type="EMBL" id="CAG9310152.1"/>
    </source>
</evidence>
<accession>A0AAU9I9A8</accession>
<dbReference type="AlphaFoldDB" id="A0AAU9I9A8"/>
<dbReference type="Gene3D" id="1.10.10.60">
    <property type="entry name" value="Homeodomain-like"/>
    <property type="match status" value="2"/>
</dbReference>
<feature type="region of interest" description="Disordered" evidence="1">
    <location>
        <begin position="162"/>
        <end position="189"/>
    </location>
</feature>
<dbReference type="GO" id="GO:0000978">
    <property type="term" value="F:RNA polymerase II cis-regulatory region sequence-specific DNA binding"/>
    <property type="evidence" value="ECO:0007669"/>
    <property type="project" value="TreeGrafter"/>
</dbReference>
<feature type="domain" description="HTH myb-type" evidence="3">
    <location>
        <begin position="68"/>
        <end position="118"/>
    </location>
</feature>
<organism evidence="4 5">
    <name type="scientific">Blepharisma stoltei</name>
    <dbReference type="NCBI Taxonomy" id="1481888"/>
    <lineage>
        <taxon>Eukaryota</taxon>
        <taxon>Sar</taxon>
        <taxon>Alveolata</taxon>
        <taxon>Ciliophora</taxon>
        <taxon>Postciliodesmatophora</taxon>
        <taxon>Heterotrichea</taxon>
        <taxon>Heterotrichida</taxon>
        <taxon>Blepharismidae</taxon>
        <taxon>Blepharisma</taxon>
    </lineage>
</organism>
<feature type="domain" description="Myb-like" evidence="2">
    <location>
        <begin position="1"/>
        <end position="63"/>
    </location>
</feature>
<evidence type="ECO:0000259" key="2">
    <source>
        <dbReference type="PROSITE" id="PS50090"/>
    </source>
</evidence>
<dbReference type="SUPFAM" id="SSF46689">
    <property type="entry name" value="Homeodomain-like"/>
    <property type="match status" value="1"/>
</dbReference>
<dbReference type="InterPro" id="IPR009057">
    <property type="entry name" value="Homeodomain-like_sf"/>
</dbReference>
<evidence type="ECO:0000259" key="3">
    <source>
        <dbReference type="PROSITE" id="PS51294"/>
    </source>
</evidence>
<protein>
    <submittedName>
        <fullName evidence="4">Uncharacterized protein</fullName>
    </submittedName>
</protein>
<dbReference type="PANTHER" id="PTHR45614">
    <property type="entry name" value="MYB PROTEIN-RELATED"/>
    <property type="match status" value="1"/>
</dbReference>
<keyword evidence="5" id="KW-1185">Reference proteome</keyword>
<dbReference type="GO" id="GO:0005634">
    <property type="term" value="C:nucleus"/>
    <property type="evidence" value="ECO:0007669"/>
    <property type="project" value="TreeGrafter"/>
</dbReference>
<evidence type="ECO:0000313" key="5">
    <source>
        <dbReference type="Proteomes" id="UP001162131"/>
    </source>
</evidence>